<name>A0ABR0ZGS9_HUSHU</name>
<dbReference type="InterPro" id="IPR036048">
    <property type="entry name" value="Interleukin_8-like_sf"/>
</dbReference>
<dbReference type="Gene3D" id="2.40.50.40">
    <property type="match status" value="1"/>
</dbReference>
<dbReference type="PANTHER" id="PTHR12015">
    <property type="entry name" value="SMALL INDUCIBLE CYTOKINE A"/>
    <property type="match status" value="1"/>
</dbReference>
<dbReference type="Proteomes" id="UP001369086">
    <property type="component" value="Unassembled WGS sequence"/>
</dbReference>
<dbReference type="Pfam" id="PF00048">
    <property type="entry name" value="IL8"/>
    <property type="match status" value="1"/>
</dbReference>
<protein>
    <submittedName>
        <fullName evidence="4">Eotaxin-like</fullName>
    </submittedName>
</protein>
<proteinExistence type="predicted"/>
<evidence type="ECO:0000256" key="1">
    <source>
        <dbReference type="ARBA" id="ARBA00022514"/>
    </source>
</evidence>
<keyword evidence="2" id="KW-0732">Signal</keyword>
<organism evidence="4 5">
    <name type="scientific">Huso huso</name>
    <name type="common">Beluga</name>
    <name type="synonym">Acipenser huso</name>
    <dbReference type="NCBI Taxonomy" id="61971"/>
    <lineage>
        <taxon>Eukaryota</taxon>
        <taxon>Metazoa</taxon>
        <taxon>Chordata</taxon>
        <taxon>Craniata</taxon>
        <taxon>Vertebrata</taxon>
        <taxon>Euteleostomi</taxon>
        <taxon>Actinopterygii</taxon>
        <taxon>Chondrostei</taxon>
        <taxon>Acipenseriformes</taxon>
        <taxon>Acipenseridae</taxon>
        <taxon>Huso</taxon>
    </lineage>
</organism>
<evidence type="ECO:0000313" key="5">
    <source>
        <dbReference type="Proteomes" id="UP001369086"/>
    </source>
</evidence>
<feature type="domain" description="Chemokine interleukin-8-like" evidence="3">
    <location>
        <begin position="27"/>
        <end position="87"/>
    </location>
</feature>
<dbReference type="EMBL" id="JAHFZB010000011">
    <property type="protein sequence ID" value="KAK6484014.1"/>
    <property type="molecule type" value="Genomic_DNA"/>
</dbReference>
<dbReference type="InterPro" id="IPR039809">
    <property type="entry name" value="Chemokine_b/g/d"/>
</dbReference>
<keyword evidence="5" id="KW-1185">Reference proteome</keyword>
<sequence length="129" mass="14479">MKQFVIVYLCLCTLALYTIVNADGGTIPNCCLKVSNTVLSINQVSSHYLQEKDGRCPVDAVVFSTVKGKIVCSDRKRPWVKRVIKQLIENQKQKMTTKIPVYRSTQEYPSTAGNTLVTRGQQYSDTPDC</sequence>
<comment type="caution">
    <text evidence="4">The sequence shown here is derived from an EMBL/GenBank/DDBJ whole genome shotgun (WGS) entry which is preliminary data.</text>
</comment>
<accession>A0ABR0ZGS9</accession>
<feature type="chain" id="PRO_5046146979" evidence="2">
    <location>
        <begin position="23"/>
        <end position="129"/>
    </location>
</feature>
<dbReference type="SUPFAM" id="SSF54117">
    <property type="entry name" value="Interleukin 8-like chemokines"/>
    <property type="match status" value="1"/>
</dbReference>
<gene>
    <name evidence="4" type="ORF">HHUSO_G13659</name>
</gene>
<reference evidence="4 5" key="1">
    <citation type="submission" date="2021-05" db="EMBL/GenBank/DDBJ databases">
        <authorList>
            <person name="Zahm M."/>
            <person name="Klopp C."/>
            <person name="Cabau C."/>
            <person name="Kuhl H."/>
            <person name="Suciu R."/>
            <person name="Ciorpac M."/>
            <person name="Holostenco D."/>
            <person name="Gessner J."/>
            <person name="Wuertz S."/>
            <person name="Hohne C."/>
            <person name="Stock M."/>
            <person name="Gislard M."/>
            <person name="Lluch J."/>
            <person name="Milhes M."/>
            <person name="Lampietro C."/>
            <person name="Lopez Roques C."/>
            <person name="Donnadieu C."/>
            <person name="Du K."/>
            <person name="Schartl M."/>
            <person name="Guiguen Y."/>
        </authorList>
    </citation>
    <scope>NUCLEOTIDE SEQUENCE [LARGE SCALE GENOMIC DNA]</scope>
    <source>
        <strain evidence="4">Hh-F2</strain>
        <tissue evidence="4">Blood</tissue>
    </source>
</reference>
<dbReference type="InterPro" id="IPR001811">
    <property type="entry name" value="Chemokine_IL8-like_dom"/>
</dbReference>
<evidence type="ECO:0000259" key="3">
    <source>
        <dbReference type="SMART" id="SM00199"/>
    </source>
</evidence>
<keyword evidence="1" id="KW-0202">Cytokine</keyword>
<dbReference type="SMART" id="SM00199">
    <property type="entry name" value="SCY"/>
    <property type="match status" value="1"/>
</dbReference>
<evidence type="ECO:0000313" key="4">
    <source>
        <dbReference type="EMBL" id="KAK6484014.1"/>
    </source>
</evidence>
<feature type="signal peptide" evidence="2">
    <location>
        <begin position="1"/>
        <end position="22"/>
    </location>
</feature>
<dbReference type="PANTHER" id="PTHR12015:SF177">
    <property type="entry name" value="CHEMOKINE INTERLEUKIN-8-LIKE DOMAIN-CONTAINING PROTEIN"/>
    <property type="match status" value="1"/>
</dbReference>
<evidence type="ECO:0000256" key="2">
    <source>
        <dbReference type="SAM" id="SignalP"/>
    </source>
</evidence>